<dbReference type="InterPro" id="IPR032710">
    <property type="entry name" value="NTF2-like_dom_sf"/>
</dbReference>
<gene>
    <name evidence="2" type="ORF">DA69_04045</name>
</gene>
<evidence type="ECO:0000313" key="2">
    <source>
        <dbReference type="EMBL" id="ANF55854.1"/>
    </source>
</evidence>
<dbReference type="Proteomes" id="UP000077603">
    <property type="component" value="Chromosome"/>
</dbReference>
<dbReference type="eggNOG" id="COG4875">
    <property type="taxonomic scope" value="Bacteria"/>
</dbReference>
<dbReference type="InterPro" id="IPR037401">
    <property type="entry name" value="SnoaL-like"/>
</dbReference>
<protein>
    <recommendedName>
        <fullName evidence="1">SnoaL-like domain-containing protein</fullName>
    </recommendedName>
</protein>
<proteinExistence type="predicted"/>
<dbReference type="EMBL" id="CP015614">
    <property type="protein sequence ID" value="ANF55854.1"/>
    <property type="molecule type" value="Genomic_DNA"/>
</dbReference>
<accession>A0A172Y9G8</accession>
<dbReference type="SUPFAM" id="SSF54427">
    <property type="entry name" value="NTF2-like"/>
    <property type="match status" value="1"/>
</dbReference>
<dbReference type="Gene3D" id="3.10.450.50">
    <property type="match status" value="1"/>
</dbReference>
<feature type="domain" description="SnoaL-like" evidence="1">
    <location>
        <begin position="5"/>
        <end position="108"/>
    </location>
</feature>
<evidence type="ECO:0000313" key="3">
    <source>
        <dbReference type="Proteomes" id="UP000077603"/>
    </source>
</evidence>
<reference evidence="2 3" key="1">
    <citation type="journal article" date="2014" name="Genome Announc.">
        <title>Genome Sequence of a Promising Hydrogen-Producing Facultative Anaerobic Bacterium, Brevundimonas naejangsanensis Strain B1.</title>
        <authorList>
            <person name="Su H."/>
            <person name="Zhang T."/>
            <person name="Bao M."/>
            <person name="Jiang Y."/>
            <person name="Wang Y."/>
            <person name="Tan T."/>
        </authorList>
    </citation>
    <scope>NUCLEOTIDE SEQUENCE [LARGE SCALE GENOMIC DNA]</scope>
    <source>
        <strain evidence="2 3">B1</strain>
    </source>
</reference>
<name>A0A172Y9G8_9CAUL</name>
<keyword evidence="3" id="KW-1185">Reference proteome</keyword>
<dbReference type="AlphaFoldDB" id="A0A172Y9G8"/>
<evidence type="ECO:0000259" key="1">
    <source>
        <dbReference type="Pfam" id="PF12680"/>
    </source>
</evidence>
<dbReference type="STRING" id="588932.DA69_04045"/>
<organism evidence="2 3">
    <name type="scientific">Brevundimonas naejangsanensis</name>
    <dbReference type="NCBI Taxonomy" id="588932"/>
    <lineage>
        <taxon>Bacteria</taxon>
        <taxon>Pseudomonadati</taxon>
        <taxon>Pseudomonadota</taxon>
        <taxon>Alphaproteobacteria</taxon>
        <taxon>Caulobacterales</taxon>
        <taxon>Caulobacteraceae</taxon>
        <taxon>Brevundimonas</taxon>
    </lineage>
</organism>
<dbReference type="Pfam" id="PF12680">
    <property type="entry name" value="SnoaL_2"/>
    <property type="match status" value="1"/>
</dbReference>
<dbReference type="KEGG" id="bne:DA69_04045"/>
<sequence length="123" mass="13913">MFQLYRGLINSHDFDLLERHVIAPDAVFVFSDRREEGIAAVRAGFERTWSILPDEVYQMTDPKWLLDGPDAAACAFRYSYSGTLADGRPLSGGGQGINLFRRAEGRWRLTFEQLTPDTRTAKA</sequence>